<dbReference type="RefSeq" id="WP_007541165.1">
    <property type="nucleotide sequence ID" value="NZ_CP078065.1"/>
</dbReference>
<dbReference type="InterPro" id="IPR058357">
    <property type="entry name" value="DUF8044"/>
</dbReference>
<gene>
    <name evidence="3" type="ORF">KU306_17655</name>
    <name evidence="2" type="ORF">SAMN04488691_104182</name>
</gene>
<evidence type="ECO:0000256" key="1">
    <source>
        <dbReference type="SAM" id="Phobius"/>
    </source>
</evidence>
<feature type="transmembrane region" description="Helical" evidence="1">
    <location>
        <begin position="12"/>
        <end position="45"/>
    </location>
</feature>
<accession>A0A1H7PRU6</accession>
<keyword evidence="1" id="KW-1133">Transmembrane helix</keyword>
<dbReference type="Proteomes" id="UP001058330">
    <property type="component" value="Plasmid pHl5678-2"/>
</dbReference>
<dbReference type="Proteomes" id="UP000183894">
    <property type="component" value="Unassembled WGS sequence"/>
</dbReference>
<sequence>MVPGRLRFVYALLTWTLVSVAVLSVLELVALDLLFVFVFVGLLFITELTEPVNHVQRWRDHLRWIILAGFLVFGYVVVTRVSTILQEGGVL</sequence>
<dbReference type="EMBL" id="FOAD01000004">
    <property type="protein sequence ID" value="SEL38591.1"/>
    <property type="molecule type" value="Genomic_DNA"/>
</dbReference>
<keyword evidence="5" id="KW-1185">Reference proteome</keyword>
<dbReference type="OrthoDB" id="378098at2157"/>
<reference evidence="2 4" key="1">
    <citation type="submission" date="2016-10" db="EMBL/GenBank/DDBJ databases">
        <authorList>
            <person name="de Groot N.N."/>
        </authorList>
    </citation>
    <scope>NUCLEOTIDE SEQUENCE [LARGE SCALE GENOMIC DNA]</scope>
    <source>
        <strain evidence="2 4">CDM_5</strain>
    </source>
</reference>
<keyword evidence="1" id="KW-0472">Membrane</keyword>
<evidence type="ECO:0000313" key="2">
    <source>
        <dbReference type="EMBL" id="SEL38591.1"/>
    </source>
</evidence>
<proteinExistence type="predicted"/>
<evidence type="ECO:0000313" key="4">
    <source>
        <dbReference type="Proteomes" id="UP000183894"/>
    </source>
</evidence>
<keyword evidence="3" id="KW-0614">Plasmid</keyword>
<feature type="transmembrane region" description="Helical" evidence="1">
    <location>
        <begin position="65"/>
        <end position="85"/>
    </location>
</feature>
<dbReference type="Pfam" id="PF26161">
    <property type="entry name" value="DUF8044"/>
    <property type="match status" value="1"/>
</dbReference>
<keyword evidence="1" id="KW-0812">Transmembrane</keyword>
<evidence type="ECO:0000313" key="5">
    <source>
        <dbReference type="Proteomes" id="UP001058330"/>
    </source>
</evidence>
<dbReference type="AlphaFoldDB" id="A0A1H7PRU6"/>
<name>A0A1H7PRU6_HALLR</name>
<geneLocation type="plasmid" evidence="3 5">
    <name>pHl5678-2</name>
</geneLocation>
<reference evidence="3" key="2">
    <citation type="submission" date="2021-07" db="EMBL/GenBank/DDBJ databases">
        <title>Studies on halocins as antimicrobial molecules from haloarchaea.</title>
        <authorList>
            <person name="Kumar S."/>
            <person name="Khare S.K."/>
        </authorList>
    </citation>
    <scope>NUCLEOTIDE SEQUENCE</scope>
    <source>
        <strain evidence="3">NCIM 5678</strain>
        <plasmid evidence="3">pHl5678-2</plasmid>
    </source>
</reference>
<organism evidence="2 4">
    <name type="scientific">Haloferax larsenii</name>
    <dbReference type="NCBI Taxonomy" id="302484"/>
    <lineage>
        <taxon>Archaea</taxon>
        <taxon>Methanobacteriati</taxon>
        <taxon>Methanobacteriota</taxon>
        <taxon>Stenosarchaea group</taxon>
        <taxon>Halobacteria</taxon>
        <taxon>Halobacteriales</taxon>
        <taxon>Haloferacaceae</taxon>
        <taxon>Haloferax</taxon>
    </lineage>
</organism>
<dbReference type="GeneID" id="74530782"/>
<evidence type="ECO:0000313" key="3">
    <source>
        <dbReference type="EMBL" id="UVE52435.1"/>
    </source>
</evidence>
<dbReference type="EMBL" id="CP078065">
    <property type="protein sequence ID" value="UVE52435.1"/>
    <property type="molecule type" value="Genomic_DNA"/>
</dbReference>
<protein>
    <submittedName>
        <fullName evidence="2">Uncharacterized protein</fullName>
    </submittedName>
</protein>